<dbReference type="Gene3D" id="3.40.50.1820">
    <property type="entry name" value="alpha/beta hydrolase"/>
    <property type="match status" value="1"/>
</dbReference>
<proteinExistence type="predicted"/>
<dbReference type="Proteomes" id="UP000317909">
    <property type="component" value="Chromosome"/>
</dbReference>
<dbReference type="InterPro" id="IPR050583">
    <property type="entry name" value="Mycobacterial_A85_antigen"/>
</dbReference>
<organism evidence="1 2">
    <name type="scientific">Lacipirellula limnantheis</name>
    <dbReference type="NCBI Taxonomy" id="2528024"/>
    <lineage>
        <taxon>Bacteria</taxon>
        <taxon>Pseudomonadati</taxon>
        <taxon>Planctomycetota</taxon>
        <taxon>Planctomycetia</taxon>
        <taxon>Pirellulales</taxon>
        <taxon>Lacipirellulaceae</taxon>
        <taxon>Lacipirellula</taxon>
    </lineage>
</organism>
<gene>
    <name evidence="1" type="ORF">I41_01370</name>
</gene>
<evidence type="ECO:0000313" key="1">
    <source>
        <dbReference type="EMBL" id="QDT70982.1"/>
    </source>
</evidence>
<reference evidence="1 2" key="1">
    <citation type="submission" date="2019-02" db="EMBL/GenBank/DDBJ databases">
        <title>Deep-cultivation of Planctomycetes and their phenomic and genomic characterization uncovers novel biology.</title>
        <authorList>
            <person name="Wiegand S."/>
            <person name="Jogler M."/>
            <person name="Boedeker C."/>
            <person name="Pinto D."/>
            <person name="Vollmers J."/>
            <person name="Rivas-Marin E."/>
            <person name="Kohn T."/>
            <person name="Peeters S.H."/>
            <person name="Heuer A."/>
            <person name="Rast P."/>
            <person name="Oberbeckmann S."/>
            <person name="Bunk B."/>
            <person name="Jeske O."/>
            <person name="Meyerdierks A."/>
            <person name="Storesund J.E."/>
            <person name="Kallscheuer N."/>
            <person name="Luecker S."/>
            <person name="Lage O.M."/>
            <person name="Pohl T."/>
            <person name="Merkel B.J."/>
            <person name="Hornburger P."/>
            <person name="Mueller R.-W."/>
            <person name="Bruemmer F."/>
            <person name="Labrenz M."/>
            <person name="Spormann A.M."/>
            <person name="Op den Camp H."/>
            <person name="Overmann J."/>
            <person name="Amann R."/>
            <person name="Jetten M.S.M."/>
            <person name="Mascher T."/>
            <person name="Medema M.H."/>
            <person name="Devos D.P."/>
            <person name="Kaster A.-K."/>
            <person name="Ovreas L."/>
            <person name="Rohde M."/>
            <person name="Galperin M.Y."/>
            <person name="Jogler C."/>
        </authorList>
    </citation>
    <scope>NUCLEOTIDE SEQUENCE [LARGE SCALE GENOMIC DNA]</scope>
    <source>
        <strain evidence="1 2">I41</strain>
    </source>
</reference>
<accession>A0A517TRH4</accession>
<dbReference type="KEGG" id="llh:I41_01370"/>
<sequence>MGVATCGLSSQPRRIFAFWPSAIAIESPLPVLYCTDGQALQHILDTVSPSAEPWTAPPVAIIGVESSGDARGEEYLLGVDKSRYQAHESLFIGDVRQWTESRLSIRTGRQHWGIFGFSNGGAFALATGLRHPELFGFVIAFSMARCPKSPVRVDSQAGRELRFYLAAGNLGAERMFRKHTAKIARELKRQGNECRHVERAGGHSLEWWQRELSTALSWALPSTSPCP</sequence>
<dbReference type="SUPFAM" id="SSF53474">
    <property type="entry name" value="alpha/beta-Hydrolases"/>
    <property type="match status" value="1"/>
</dbReference>
<dbReference type="InterPro" id="IPR000801">
    <property type="entry name" value="Esterase-like"/>
</dbReference>
<dbReference type="OrthoDB" id="184858at2"/>
<dbReference type="PANTHER" id="PTHR48098">
    <property type="entry name" value="ENTEROCHELIN ESTERASE-RELATED"/>
    <property type="match status" value="1"/>
</dbReference>
<name>A0A517TRH4_9BACT</name>
<dbReference type="EMBL" id="CP036339">
    <property type="protein sequence ID" value="QDT70982.1"/>
    <property type="molecule type" value="Genomic_DNA"/>
</dbReference>
<dbReference type="AlphaFoldDB" id="A0A517TRH4"/>
<evidence type="ECO:0000313" key="2">
    <source>
        <dbReference type="Proteomes" id="UP000317909"/>
    </source>
</evidence>
<dbReference type="PANTHER" id="PTHR48098:SF6">
    <property type="entry name" value="FERRI-BACILLIBACTIN ESTERASE BESA"/>
    <property type="match status" value="1"/>
</dbReference>
<keyword evidence="2" id="KW-1185">Reference proteome</keyword>
<dbReference type="Pfam" id="PF00756">
    <property type="entry name" value="Esterase"/>
    <property type="match status" value="1"/>
</dbReference>
<dbReference type="RefSeq" id="WP_145429994.1">
    <property type="nucleotide sequence ID" value="NZ_CP036339.1"/>
</dbReference>
<dbReference type="InterPro" id="IPR029058">
    <property type="entry name" value="AB_hydrolase_fold"/>
</dbReference>
<protein>
    <submittedName>
        <fullName evidence="1">Esterase</fullName>
    </submittedName>
</protein>